<accession>A0A9X7VZR5</accession>
<keyword evidence="7" id="KW-0808">Transferase</keyword>
<dbReference type="GO" id="GO:0009002">
    <property type="term" value="F:serine-type D-Ala-D-Ala carboxypeptidase activity"/>
    <property type="evidence" value="ECO:0007669"/>
    <property type="project" value="UniProtKB-EC"/>
</dbReference>
<dbReference type="Pfam" id="PF00912">
    <property type="entry name" value="Transgly"/>
    <property type="match status" value="1"/>
</dbReference>
<evidence type="ECO:0000256" key="4">
    <source>
        <dbReference type="ARBA" id="ARBA00022645"/>
    </source>
</evidence>
<dbReference type="GO" id="GO:0071555">
    <property type="term" value="P:cell wall organization"/>
    <property type="evidence" value="ECO:0007669"/>
    <property type="project" value="UniProtKB-KW"/>
</dbReference>
<keyword evidence="22" id="KW-1185">Reference proteome</keyword>
<evidence type="ECO:0000256" key="18">
    <source>
        <dbReference type="SAM" id="MobiDB-lite"/>
    </source>
</evidence>
<dbReference type="GO" id="GO:0030288">
    <property type="term" value="C:outer membrane-bounded periplasmic space"/>
    <property type="evidence" value="ECO:0007669"/>
    <property type="project" value="TreeGrafter"/>
</dbReference>
<keyword evidence="8" id="KW-0812">Transmembrane</keyword>
<sequence length="714" mass="76886">MLSTLLLTGCSINYPVTNKVTKSIQAVQAPVNLSKLTSAPKPTIVYDRSGLVYMKIGQDPISLRYEQIPKSLQDALVATEDHNFWTESSIDYRSILRSIYVDILTGSASQGASTIAEQLAKIVYLNDNKTLSYKLREIWLGVQIERHFTKQEILTMYLNKVFLGENTVGVYQAAMRYFGIDLVRDPNGLTLDEAAILAGLPQAPTAYDPLIHPQAARTRRNEVLQNMVKYGYITQQQASAAQRQPLGVKYHSIPSQSWDTHPLFTNVLFDYATKNGVTPQQLLNGGLKIYTTIDPKVQSAVHSVFWTGKYDSDFPGPVEGAAVFLDPKTGGLLGVAGSRQQGYVPFGLDRIYSNSSPGSSIKPIMEYAPAIQSGNWGPTSILDNQPQDFGDGYIPQNWEGPSGPSKVTLQYGLEWSQNIASVWLLKEIGLQTGVDFALKDGIPLTQQDRQQLGIAIGGMQYGVNPLEMAQAYEAFDNHGVQIKAHLINKVVNQDGQTIYQFHPSSTVVMTPATATTMTRLMQDVVDYGTGTAALVPGWGVAGKTGTVQYSAGLNSSVPNWIRDAWFDGYTPNLVGSIHIGYDTSSPQHHMTMYPLDPSANAAKIFGDIVGLAEQGSVAEKFAQGPLPASQGTASAAYNTSSQPAQSNFENPAGSSTNNTVVNNTGAVTSGLRGNTTTPGNLGDNTILGTGNSTTNSGGRGTGVSTSSVPEHNGP</sequence>
<evidence type="ECO:0000256" key="8">
    <source>
        <dbReference type="ARBA" id="ARBA00022692"/>
    </source>
</evidence>
<comment type="similarity">
    <text evidence="1">In the C-terminal section; belongs to the transpeptidase family.</text>
</comment>
<evidence type="ECO:0000313" key="22">
    <source>
        <dbReference type="Proteomes" id="UP000663505"/>
    </source>
</evidence>
<dbReference type="KEGG" id="afx:JZ786_20025"/>
<dbReference type="Pfam" id="PF00905">
    <property type="entry name" value="Transpeptidase"/>
    <property type="match status" value="1"/>
</dbReference>
<dbReference type="SUPFAM" id="SSF56601">
    <property type="entry name" value="beta-lactamase/transpeptidase-like"/>
    <property type="match status" value="1"/>
</dbReference>
<reference evidence="21 22" key="1">
    <citation type="submission" date="2021-02" db="EMBL/GenBank/DDBJ databases">
        <title>Alicyclobacillus curvatus sp. nov. and Alicyclobacillus mengziensis sp. nov., two acidophilic bacteria isolated from acid mine drainage.</title>
        <authorList>
            <person name="Huang Y."/>
        </authorList>
    </citation>
    <scope>NUCLEOTIDE SEQUENCE [LARGE SCALE GENOMIC DNA]</scope>
    <source>
        <strain evidence="21 22">S30H14</strain>
    </source>
</reference>
<protein>
    <submittedName>
        <fullName evidence="21">Transglycosylase domain-containing protein</fullName>
    </submittedName>
</protein>
<keyword evidence="4" id="KW-0121">Carboxypeptidase</keyword>
<dbReference type="InterPro" id="IPR050396">
    <property type="entry name" value="Glycosyltr_51/Transpeptidase"/>
</dbReference>
<keyword evidence="5" id="KW-0645">Protease</keyword>
<dbReference type="EMBL" id="CP071182">
    <property type="protein sequence ID" value="QSO46703.1"/>
    <property type="molecule type" value="Genomic_DNA"/>
</dbReference>
<evidence type="ECO:0000313" key="21">
    <source>
        <dbReference type="EMBL" id="QSO46703.1"/>
    </source>
</evidence>
<evidence type="ECO:0000256" key="9">
    <source>
        <dbReference type="ARBA" id="ARBA00022801"/>
    </source>
</evidence>
<keyword evidence="6" id="KW-0328">Glycosyltransferase</keyword>
<organism evidence="21 22">
    <name type="scientific">Alicyclobacillus mengziensis</name>
    <dbReference type="NCBI Taxonomy" id="2931921"/>
    <lineage>
        <taxon>Bacteria</taxon>
        <taxon>Bacillati</taxon>
        <taxon>Bacillota</taxon>
        <taxon>Bacilli</taxon>
        <taxon>Bacillales</taxon>
        <taxon>Alicyclobacillaceae</taxon>
        <taxon>Alicyclobacillus</taxon>
    </lineage>
</organism>
<keyword evidence="13" id="KW-0472">Membrane</keyword>
<feature type="region of interest" description="Disordered" evidence="18">
    <location>
        <begin position="624"/>
        <end position="714"/>
    </location>
</feature>
<dbReference type="PANTHER" id="PTHR32282:SF32">
    <property type="entry name" value="PENICILLIN-BINDING PROTEIN 2A"/>
    <property type="match status" value="1"/>
</dbReference>
<gene>
    <name evidence="21" type="ORF">JZ786_20025</name>
</gene>
<dbReference type="AlphaFoldDB" id="A0A9X7VZR5"/>
<evidence type="ECO:0000256" key="6">
    <source>
        <dbReference type="ARBA" id="ARBA00022676"/>
    </source>
</evidence>
<dbReference type="GO" id="GO:0008658">
    <property type="term" value="F:penicillin binding"/>
    <property type="evidence" value="ECO:0007669"/>
    <property type="project" value="InterPro"/>
</dbReference>
<dbReference type="SUPFAM" id="SSF53955">
    <property type="entry name" value="Lysozyme-like"/>
    <property type="match status" value="1"/>
</dbReference>
<dbReference type="GO" id="GO:0008360">
    <property type="term" value="P:regulation of cell shape"/>
    <property type="evidence" value="ECO:0007669"/>
    <property type="project" value="UniProtKB-KW"/>
</dbReference>
<dbReference type="InterPro" id="IPR001460">
    <property type="entry name" value="PCN-bd_Tpept"/>
</dbReference>
<evidence type="ECO:0000256" key="5">
    <source>
        <dbReference type="ARBA" id="ARBA00022670"/>
    </source>
</evidence>
<dbReference type="GO" id="GO:0006508">
    <property type="term" value="P:proteolysis"/>
    <property type="evidence" value="ECO:0007669"/>
    <property type="project" value="UniProtKB-KW"/>
</dbReference>
<comment type="catalytic activity">
    <reaction evidence="16">
        <text>Preferential cleavage: (Ac)2-L-Lys-D-Ala-|-D-Ala. Also transpeptidation of peptidyl-alanyl moieties that are N-acyl substituents of D-alanine.</text>
        <dbReference type="EC" id="3.4.16.4"/>
    </reaction>
</comment>
<keyword evidence="9" id="KW-0378">Hydrolase</keyword>
<dbReference type="FunFam" id="1.10.3810.10:FF:000001">
    <property type="entry name" value="Penicillin-binding protein 1A"/>
    <property type="match status" value="1"/>
</dbReference>
<keyword evidence="15" id="KW-0961">Cell wall biogenesis/degradation</keyword>
<evidence type="ECO:0000256" key="15">
    <source>
        <dbReference type="ARBA" id="ARBA00023316"/>
    </source>
</evidence>
<comment type="catalytic activity">
    <reaction evidence="17">
        <text>[GlcNAc-(1-&gt;4)-Mur2Ac(oyl-L-Ala-gamma-D-Glu-L-Lys-D-Ala-D-Ala)](n)-di-trans,octa-cis-undecaprenyl diphosphate + beta-D-GlcNAc-(1-&gt;4)-Mur2Ac(oyl-L-Ala-gamma-D-Glu-L-Lys-D-Ala-D-Ala)-di-trans,octa-cis-undecaprenyl diphosphate = [GlcNAc-(1-&gt;4)-Mur2Ac(oyl-L-Ala-gamma-D-Glu-L-Lys-D-Ala-D-Ala)](n+1)-di-trans,octa-cis-undecaprenyl diphosphate + di-trans,octa-cis-undecaprenyl diphosphate + H(+)</text>
        <dbReference type="Rhea" id="RHEA:23708"/>
        <dbReference type="Rhea" id="RHEA-COMP:9602"/>
        <dbReference type="Rhea" id="RHEA-COMP:9603"/>
        <dbReference type="ChEBI" id="CHEBI:15378"/>
        <dbReference type="ChEBI" id="CHEBI:58405"/>
        <dbReference type="ChEBI" id="CHEBI:60033"/>
        <dbReference type="ChEBI" id="CHEBI:78435"/>
        <dbReference type="EC" id="2.4.99.28"/>
    </reaction>
</comment>
<dbReference type="InterPro" id="IPR023346">
    <property type="entry name" value="Lysozyme-like_dom_sf"/>
</dbReference>
<evidence type="ECO:0000256" key="16">
    <source>
        <dbReference type="ARBA" id="ARBA00034000"/>
    </source>
</evidence>
<dbReference type="InterPro" id="IPR036950">
    <property type="entry name" value="PBP_transglycosylase"/>
</dbReference>
<feature type="compositionally biased region" description="Low complexity" evidence="18">
    <location>
        <begin position="688"/>
        <end position="708"/>
    </location>
</feature>
<evidence type="ECO:0000256" key="10">
    <source>
        <dbReference type="ARBA" id="ARBA00022960"/>
    </source>
</evidence>
<feature type="compositionally biased region" description="Polar residues" evidence="18">
    <location>
        <begin position="629"/>
        <end position="649"/>
    </location>
</feature>
<dbReference type="InterPro" id="IPR012338">
    <property type="entry name" value="Beta-lactam/transpept-like"/>
</dbReference>
<evidence type="ECO:0000256" key="17">
    <source>
        <dbReference type="ARBA" id="ARBA00049902"/>
    </source>
</evidence>
<dbReference type="PANTHER" id="PTHR32282">
    <property type="entry name" value="BINDING PROTEIN TRANSPEPTIDASE, PUTATIVE-RELATED"/>
    <property type="match status" value="1"/>
</dbReference>
<evidence type="ECO:0000259" key="19">
    <source>
        <dbReference type="Pfam" id="PF00905"/>
    </source>
</evidence>
<evidence type="ECO:0000256" key="11">
    <source>
        <dbReference type="ARBA" id="ARBA00022984"/>
    </source>
</evidence>
<keyword evidence="10" id="KW-0133">Cell shape</keyword>
<keyword evidence="3" id="KW-1003">Cell membrane</keyword>
<dbReference type="Gene3D" id="3.40.710.10">
    <property type="entry name" value="DD-peptidase/beta-lactamase superfamily"/>
    <property type="match status" value="1"/>
</dbReference>
<proteinExistence type="inferred from homology"/>
<evidence type="ECO:0000259" key="20">
    <source>
        <dbReference type="Pfam" id="PF00912"/>
    </source>
</evidence>
<evidence type="ECO:0000256" key="2">
    <source>
        <dbReference type="ARBA" id="ARBA00007739"/>
    </source>
</evidence>
<dbReference type="GO" id="GO:0009252">
    <property type="term" value="P:peptidoglycan biosynthetic process"/>
    <property type="evidence" value="ECO:0007669"/>
    <property type="project" value="UniProtKB-KW"/>
</dbReference>
<keyword evidence="14" id="KW-0511">Multifunctional enzyme</keyword>
<dbReference type="Proteomes" id="UP000663505">
    <property type="component" value="Chromosome"/>
</dbReference>
<dbReference type="InterPro" id="IPR001264">
    <property type="entry name" value="Glyco_trans_51"/>
</dbReference>
<feature type="compositionally biased region" description="Polar residues" evidence="18">
    <location>
        <begin position="671"/>
        <end position="687"/>
    </location>
</feature>
<dbReference type="GO" id="GO:0008955">
    <property type="term" value="F:peptidoglycan glycosyltransferase activity"/>
    <property type="evidence" value="ECO:0007669"/>
    <property type="project" value="UniProtKB-EC"/>
</dbReference>
<evidence type="ECO:0000256" key="3">
    <source>
        <dbReference type="ARBA" id="ARBA00022475"/>
    </source>
</evidence>
<name>A0A9X7VZR5_9BACL</name>
<dbReference type="Gene3D" id="1.10.3810.10">
    <property type="entry name" value="Biosynthetic peptidoglycan transglycosylase-like"/>
    <property type="match status" value="1"/>
</dbReference>
<feature type="compositionally biased region" description="Low complexity" evidence="18">
    <location>
        <begin position="652"/>
        <end position="670"/>
    </location>
</feature>
<feature type="domain" description="Glycosyl transferase family 51" evidence="20">
    <location>
        <begin position="62"/>
        <end position="227"/>
    </location>
</feature>
<evidence type="ECO:0000256" key="12">
    <source>
        <dbReference type="ARBA" id="ARBA00022989"/>
    </source>
</evidence>
<evidence type="ECO:0000256" key="13">
    <source>
        <dbReference type="ARBA" id="ARBA00023136"/>
    </source>
</evidence>
<evidence type="ECO:0000256" key="14">
    <source>
        <dbReference type="ARBA" id="ARBA00023268"/>
    </source>
</evidence>
<comment type="similarity">
    <text evidence="2">In the N-terminal section; belongs to the glycosyltransferase 51 family.</text>
</comment>
<keyword evidence="12" id="KW-1133">Transmembrane helix</keyword>
<feature type="domain" description="Penicillin-binding protein transpeptidase" evidence="19">
    <location>
        <begin position="320"/>
        <end position="572"/>
    </location>
</feature>
<evidence type="ECO:0000256" key="7">
    <source>
        <dbReference type="ARBA" id="ARBA00022679"/>
    </source>
</evidence>
<dbReference type="RefSeq" id="WP_206656068.1">
    <property type="nucleotide sequence ID" value="NZ_CP071182.1"/>
</dbReference>
<keyword evidence="11" id="KW-0573">Peptidoglycan synthesis</keyword>
<evidence type="ECO:0000256" key="1">
    <source>
        <dbReference type="ARBA" id="ARBA00007090"/>
    </source>
</evidence>